<dbReference type="EMBL" id="AVOT02118999">
    <property type="protein sequence ID" value="MBW0584766.1"/>
    <property type="molecule type" value="Genomic_DNA"/>
</dbReference>
<reference evidence="2" key="1">
    <citation type="submission" date="2021-03" db="EMBL/GenBank/DDBJ databases">
        <title>Draft genome sequence of rust myrtle Austropuccinia psidii MF-1, a brazilian biotype.</title>
        <authorList>
            <person name="Quecine M.C."/>
            <person name="Pachon D.M.R."/>
            <person name="Bonatelli M.L."/>
            <person name="Correr F.H."/>
            <person name="Franceschini L.M."/>
            <person name="Leite T.F."/>
            <person name="Margarido G.R.A."/>
            <person name="Almeida C.A."/>
            <person name="Ferrarezi J.A."/>
            <person name="Labate C.A."/>
        </authorList>
    </citation>
    <scope>NUCLEOTIDE SEQUENCE</scope>
    <source>
        <strain evidence="2">MF-1</strain>
    </source>
</reference>
<sequence>MSRNTFRGPGEDGEEEEEDSDGTESAPAPVGASEGTRGPTLAQSDQPVSHQTEPSTIGHHAANDPNYGQSSSSCIFSSFQTTSLQDSIYEGARMF</sequence>
<protein>
    <submittedName>
        <fullName evidence="2">Uncharacterized protein</fullName>
    </submittedName>
</protein>
<dbReference type="Proteomes" id="UP000765509">
    <property type="component" value="Unassembled WGS sequence"/>
</dbReference>
<gene>
    <name evidence="2" type="ORF">O181_124481</name>
</gene>
<name>A0A9Q3Q470_9BASI</name>
<feature type="region of interest" description="Disordered" evidence="1">
    <location>
        <begin position="1"/>
        <end position="74"/>
    </location>
</feature>
<evidence type="ECO:0000256" key="1">
    <source>
        <dbReference type="SAM" id="MobiDB-lite"/>
    </source>
</evidence>
<accession>A0A9Q3Q470</accession>
<proteinExistence type="predicted"/>
<feature type="compositionally biased region" description="Polar residues" evidence="1">
    <location>
        <begin position="41"/>
        <end position="55"/>
    </location>
</feature>
<dbReference type="AlphaFoldDB" id="A0A9Q3Q470"/>
<organism evidence="2 3">
    <name type="scientific">Austropuccinia psidii MF-1</name>
    <dbReference type="NCBI Taxonomy" id="1389203"/>
    <lineage>
        <taxon>Eukaryota</taxon>
        <taxon>Fungi</taxon>
        <taxon>Dikarya</taxon>
        <taxon>Basidiomycota</taxon>
        <taxon>Pucciniomycotina</taxon>
        <taxon>Pucciniomycetes</taxon>
        <taxon>Pucciniales</taxon>
        <taxon>Sphaerophragmiaceae</taxon>
        <taxon>Austropuccinia</taxon>
    </lineage>
</organism>
<keyword evidence="3" id="KW-1185">Reference proteome</keyword>
<evidence type="ECO:0000313" key="3">
    <source>
        <dbReference type="Proteomes" id="UP000765509"/>
    </source>
</evidence>
<evidence type="ECO:0000313" key="2">
    <source>
        <dbReference type="EMBL" id="MBW0584766.1"/>
    </source>
</evidence>
<comment type="caution">
    <text evidence="2">The sequence shown here is derived from an EMBL/GenBank/DDBJ whole genome shotgun (WGS) entry which is preliminary data.</text>
</comment>
<feature type="compositionally biased region" description="Acidic residues" evidence="1">
    <location>
        <begin position="11"/>
        <end position="22"/>
    </location>
</feature>